<evidence type="ECO:0000313" key="4">
    <source>
        <dbReference type="EnsemblMetazoa" id="G25616.2:cds"/>
    </source>
</evidence>
<evidence type="ECO:0000313" key="5">
    <source>
        <dbReference type="Proteomes" id="UP000005408"/>
    </source>
</evidence>
<evidence type="ECO:0000256" key="1">
    <source>
        <dbReference type="ARBA" id="ARBA00022737"/>
    </source>
</evidence>
<dbReference type="PANTHER" id="PTHR24166:SF48">
    <property type="entry name" value="PROTEIN VAPYRIN"/>
    <property type="match status" value="1"/>
</dbReference>
<sequence>MEHQSESPSWSMSTEELFQQSFPLHQACRDGDLEKLSALLSSGNVDLYEEDSFTGWSPLHWAANFGKLACLRKLSCLSQYGCDSPSSKFQQSPLHMASCAGHPHCTQWLLQSGASLDRQDYLGDTPIHKAAKRGNMECVSLLISQGASLCLLNHSHCTPSQAAAQNGHLECAQYIENASRLQSQEQVKTMQQCVTMQPSHFVQGQMEQQVAEIPFQNGHFVDGPSPVDTEMDMAGDCPMIGMKRGRDDCCDEESFKRMRKGDTLWEINNFETASAQNSNFAYVQENNNGVVCSKLFGKSYANGPIKCMGLNSHFI</sequence>
<proteinExistence type="predicted"/>
<dbReference type="PROSITE" id="PS50297">
    <property type="entry name" value="ANK_REP_REGION"/>
    <property type="match status" value="2"/>
</dbReference>
<dbReference type="SUPFAM" id="SSF48403">
    <property type="entry name" value="Ankyrin repeat"/>
    <property type="match status" value="1"/>
</dbReference>
<dbReference type="EnsemblMetazoa" id="G25616.2">
    <property type="protein sequence ID" value="G25616.2:cds"/>
    <property type="gene ID" value="G25616"/>
</dbReference>
<dbReference type="Pfam" id="PF00023">
    <property type="entry name" value="Ank"/>
    <property type="match status" value="1"/>
</dbReference>
<dbReference type="PROSITE" id="PS50088">
    <property type="entry name" value="ANK_REPEAT"/>
    <property type="match status" value="2"/>
</dbReference>
<name>A0A8W8KZ59_MAGGI</name>
<keyword evidence="5" id="KW-1185">Reference proteome</keyword>
<dbReference type="PANTHER" id="PTHR24166">
    <property type="entry name" value="ROLLING PEBBLES, ISOFORM B"/>
    <property type="match status" value="1"/>
</dbReference>
<feature type="repeat" description="ANK" evidence="3">
    <location>
        <begin position="122"/>
        <end position="154"/>
    </location>
</feature>
<evidence type="ECO:0008006" key="6">
    <source>
        <dbReference type="Google" id="ProtNLM"/>
    </source>
</evidence>
<accession>A0A8W8KZ59</accession>
<dbReference type="SMART" id="SM00248">
    <property type="entry name" value="ANK"/>
    <property type="match status" value="5"/>
</dbReference>
<evidence type="ECO:0000256" key="2">
    <source>
        <dbReference type="ARBA" id="ARBA00023043"/>
    </source>
</evidence>
<reference evidence="4" key="1">
    <citation type="submission" date="2022-08" db="UniProtKB">
        <authorList>
            <consortium name="EnsemblMetazoa"/>
        </authorList>
    </citation>
    <scope>IDENTIFICATION</scope>
    <source>
        <strain evidence="4">05x7-T-G4-1.051#20</strain>
    </source>
</reference>
<dbReference type="AlphaFoldDB" id="A0A8W8KZ59"/>
<dbReference type="InterPro" id="IPR036770">
    <property type="entry name" value="Ankyrin_rpt-contain_sf"/>
</dbReference>
<dbReference type="Proteomes" id="UP000005408">
    <property type="component" value="Unassembled WGS sequence"/>
</dbReference>
<dbReference type="Gene3D" id="1.25.40.20">
    <property type="entry name" value="Ankyrin repeat-containing domain"/>
    <property type="match status" value="1"/>
</dbReference>
<keyword evidence="1" id="KW-0677">Repeat</keyword>
<dbReference type="InterPro" id="IPR002110">
    <property type="entry name" value="Ankyrin_rpt"/>
</dbReference>
<organism evidence="4 5">
    <name type="scientific">Magallana gigas</name>
    <name type="common">Pacific oyster</name>
    <name type="synonym">Crassostrea gigas</name>
    <dbReference type="NCBI Taxonomy" id="29159"/>
    <lineage>
        <taxon>Eukaryota</taxon>
        <taxon>Metazoa</taxon>
        <taxon>Spiralia</taxon>
        <taxon>Lophotrochozoa</taxon>
        <taxon>Mollusca</taxon>
        <taxon>Bivalvia</taxon>
        <taxon>Autobranchia</taxon>
        <taxon>Pteriomorphia</taxon>
        <taxon>Ostreida</taxon>
        <taxon>Ostreoidea</taxon>
        <taxon>Ostreidae</taxon>
        <taxon>Magallana</taxon>
    </lineage>
</organism>
<protein>
    <recommendedName>
        <fullName evidence="6">Ankyrin repeat domain-containing protein 10</fullName>
    </recommendedName>
</protein>
<dbReference type="InterPro" id="IPR050889">
    <property type="entry name" value="Dendritic_Spine_Reg/Scaffold"/>
</dbReference>
<evidence type="ECO:0000256" key="3">
    <source>
        <dbReference type="PROSITE-ProRule" id="PRU00023"/>
    </source>
</evidence>
<dbReference type="Pfam" id="PF12796">
    <property type="entry name" value="Ank_2"/>
    <property type="match status" value="1"/>
</dbReference>
<feature type="repeat" description="ANK" evidence="3">
    <location>
        <begin position="89"/>
        <end position="121"/>
    </location>
</feature>
<keyword evidence="2 3" id="KW-0040">ANK repeat</keyword>